<dbReference type="GO" id="GO:0006950">
    <property type="term" value="P:response to stress"/>
    <property type="evidence" value="ECO:0007669"/>
    <property type="project" value="UniProtKB-ARBA"/>
</dbReference>
<dbReference type="EMBL" id="WXEY01000013">
    <property type="protein sequence ID" value="MZP30442.1"/>
    <property type="molecule type" value="Genomic_DNA"/>
</dbReference>
<dbReference type="InterPro" id="IPR015806">
    <property type="entry name" value="Pyrv_Knase_insert_dom_sf"/>
</dbReference>
<dbReference type="PRINTS" id="PR01050">
    <property type="entry name" value="PYRUVTKNASE"/>
</dbReference>
<evidence type="ECO:0000256" key="9">
    <source>
        <dbReference type="ARBA" id="ARBA00022723"/>
    </source>
</evidence>
<name>A0A845L1K6_9FIRM</name>
<keyword evidence="16 22" id="KW-0670">Pyruvate</keyword>
<dbReference type="NCBIfam" id="NF004491">
    <property type="entry name" value="PRK05826.1"/>
    <property type="match status" value="1"/>
</dbReference>
<sequence length="578" mass="61374">MRRTKIVCTIGPASEHPDTLREIIRSGMNVARLNFSHGSHEEHGRRMETIRRIAAELGANVAILLDTKGPEIRTGDFAAPPIFLEAGQRFTLTTEPILGDASRVSVTYADLPKDVSPGARILVDDGLVELEVEAVEGSDIHCRVLNGGKVSNKKGVNVPGISINLPSVTEKDIADIRFGIEQKVDFIAASFVRKAADVLAIRKLLEAGGADIEIISKIESSEAVDNLDEIIQASDGIMVARGDLGVEIPAEEVPILQKSIIAECNRLGKPVITATQMLDSMMNNPRPTRAEASDVANAIFDGTDAIMLSGETANGKYPVVAVQTMDRIARRAESSLQRNQTIHNGKTSVTDAIGQAVCVTATQLEAAAIITATASGYTARMIARYRPQAPIVAVTPRPEVLRRLALVWGVVPLPSVQLTDTDRMLATAVNVAMEHDLIQGGDLVVITAGVPVGVQGSTNLLKVHTVGKAAARGTGIVTRSVTGKARVCRVADDAANLEPGEVLVAYGTDADYVPYLKNAAAIVCEEGGLTSHAAIMALEYRIPVVVGVDSALSLFETGETITVDGRRGLIYRGTAKVL</sequence>
<comment type="cofactor">
    <cofactor evidence="1">
        <name>Mg(2+)</name>
        <dbReference type="ChEBI" id="CHEBI:18420"/>
    </cofactor>
</comment>
<keyword evidence="12" id="KW-0067">ATP-binding</keyword>
<keyword evidence="13 18" id="KW-0460">Magnesium</keyword>
<evidence type="ECO:0000256" key="4">
    <source>
        <dbReference type="ARBA" id="ARBA00006237"/>
    </source>
</evidence>
<comment type="caution">
    <text evidence="22">The sequence shown here is derived from an EMBL/GenBank/DDBJ whole genome shotgun (WGS) entry which is preliminary data.</text>
</comment>
<accession>A0A845L1K6</accession>
<dbReference type="PROSITE" id="PS00110">
    <property type="entry name" value="PYRUVATE_KINASE"/>
    <property type="match status" value="1"/>
</dbReference>
<dbReference type="InterPro" id="IPR008279">
    <property type="entry name" value="PEP-util_enz_mobile_dom"/>
</dbReference>
<protein>
    <recommendedName>
        <fullName evidence="7 17">Pyruvate kinase</fullName>
        <ecNumber evidence="6 17">2.7.1.40</ecNumber>
    </recommendedName>
</protein>
<dbReference type="GO" id="GO:0016301">
    <property type="term" value="F:kinase activity"/>
    <property type="evidence" value="ECO:0007669"/>
    <property type="project" value="UniProtKB-KW"/>
</dbReference>
<evidence type="ECO:0000256" key="7">
    <source>
        <dbReference type="ARBA" id="ARBA00018587"/>
    </source>
</evidence>
<dbReference type="InterPro" id="IPR040442">
    <property type="entry name" value="Pyrv_kinase-like_dom_sf"/>
</dbReference>
<dbReference type="Gene3D" id="3.50.30.10">
    <property type="entry name" value="Phosphohistidine domain"/>
    <property type="match status" value="1"/>
</dbReference>
<feature type="domain" description="PEP-utilising enzyme mobile" evidence="20">
    <location>
        <begin position="498"/>
        <end position="568"/>
    </location>
</feature>
<dbReference type="FunFam" id="2.40.33.10:FF:000001">
    <property type="entry name" value="Pyruvate kinase"/>
    <property type="match status" value="1"/>
</dbReference>
<proteinExistence type="inferred from homology"/>
<dbReference type="SUPFAM" id="SSF52935">
    <property type="entry name" value="PK C-terminal domain-like"/>
    <property type="match status" value="1"/>
</dbReference>
<dbReference type="InterPro" id="IPR011037">
    <property type="entry name" value="Pyrv_Knase-like_insert_dom_sf"/>
</dbReference>
<feature type="domain" description="Pyruvate kinase barrel" evidence="19">
    <location>
        <begin position="1"/>
        <end position="322"/>
    </location>
</feature>
<dbReference type="InterPro" id="IPR001697">
    <property type="entry name" value="Pyr_Knase"/>
</dbReference>
<evidence type="ECO:0000259" key="20">
    <source>
        <dbReference type="Pfam" id="PF00391"/>
    </source>
</evidence>
<dbReference type="InterPro" id="IPR015813">
    <property type="entry name" value="Pyrv/PenolPyrv_kinase-like_dom"/>
</dbReference>
<dbReference type="OrthoDB" id="9812123at2"/>
<evidence type="ECO:0000256" key="2">
    <source>
        <dbReference type="ARBA" id="ARBA00001958"/>
    </source>
</evidence>
<keyword evidence="15 18" id="KW-0324">Glycolysis</keyword>
<keyword evidence="11 18" id="KW-0418">Kinase</keyword>
<dbReference type="GO" id="GO:0030955">
    <property type="term" value="F:potassium ion binding"/>
    <property type="evidence" value="ECO:0007669"/>
    <property type="project" value="UniProtKB-UniRule"/>
</dbReference>
<evidence type="ECO:0000256" key="11">
    <source>
        <dbReference type="ARBA" id="ARBA00022777"/>
    </source>
</evidence>
<dbReference type="InterPro" id="IPR015795">
    <property type="entry name" value="Pyrv_Knase_C"/>
</dbReference>
<dbReference type="NCBIfam" id="NF004978">
    <property type="entry name" value="PRK06354.1"/>
    <property type="match status" value="1"/>
</dbReference>
<evidence type="ECO:0000256" key="17">
    <source>
        <dbReference type="NCBIfam" id="TIGR01064"/>
    </source>
</evidence>
<evidence type="ECO:0000256" key="8">
    <source>
        <dbReference type="ARBA" id="ARBA00022679"/>
    </source>
</evidence>
<evidence type="ECO:0000256" key="14">
    <source>
        <dbReference type="ARBA" id="ARBA00022958"/>
    </source>
</evidence>
<evidence type="ECO:0000256" key="3">
    <source>
        <dbReference type="ARBA" id="ARBA00004997"/>
    </source>
</evidence>
<dbReference type="Pfam" id="PF02887">
    <property type="entry name" value="PK_C"/>
    <property type="match status" value="1"/>
</dbReference>
<keyword evidence="8 18" id="KW-0808">Transferase</keyword>
<dbReference type="Pfam" id="PF00391">
    <property type="entry name" value="PEP-utilizers"/>
    <property type="match status" value="1"/>
</dbReference>
<evidence type="ECO:0000256" key="6">
    <source>
        <dbReference type="ARBA" id="ARBA00012142"/>
    </source>
</evidence>
<dbReference type="Gene3D" id="3.40.1380.20">
    <property type="entry name" value="Pyruvate kinase, C-terminal domain"/>
    <property type="match status" value="1"/>
</dbReference>
<evidence type="ECO:0000259" key="21">
    <source>
        <dbReference type="Pfam" id="PF02887"/>
    </source>
</evidence>
<evidence type="ECO:0000256" key="15">
    <source>
        <dbReference type="ARBA" id="ARBA00023152"/>
    </source>
</evidence>
<comment type="pathway">
    <text evidence="3 18">Carbohydrate degradation; glycolysis; pyruvate from D-glyceraldehyde 3-phosphate: step 5/5.</text>
</comment>
<comment type="catalytic activity">
    <reaction evidence="18">
        <text>pyruvate + ATP = phosphoenolpyruvate + ADP + H(+)</text>
        <dbReference type="Rhea" id="RHEA:18157"/>
        <dbReference type="ChEBI" id="CHEBI:15361"/>
        <dbReference type="ChEBI" id="CHEBI:15378"/>
        <dbReference type="ChEBI" id="CHEBI:30616"/>
        <dbReference type="ChEBI" id="CHEBI:58702"/>
        <dbReference type="ChEBI" id="CHEBI:456216"/>
        <dbReference type="EC" id="2.7.1.40"/>
    </reaction>
</comment>
<dbReference type="SUPFAM" id="SSF51621">
    <property type="entry name" value="Phosphoenolpyruvate/pyruvate domain"/>
    <property type="match status" value="1"/>
</dbReference>
<dbReference type="Gene3D" id="2.40.33.10">
    <property type="entry name" value="PK beta-barrel domain-like"/>
    <property type="match status" value="1"/>
</dbReference>
<dbReference type="PANTHER" id="PTHR11817">
    <property type="entry name" value="PYRUVATE KINASE"/>
    <property type="match status" value="1"/>
</dbReference>
<dbReference type="Gene3D" id="3.20.20.60">
    <property type="entry name" value="Phosphoenolpyruvate-binding domains"/>
    <property type="match status" value="1"/>
</dbReference>
<dbReference type="InterPro" id="IPR015793">
    <property type="entry name" value="Pyrv_Knase_brl"/>
</dbReference>
<dbReference type="InterPro" id="IPR036637">
    <property type="entry name" value="Phosphohistidine_dom_sf"/>
</dbReference>
<keyword evidence="14" id="KW-0630">Potassium</keyword>
<evidence type="ECO:0000256" key="18">
    <source>
        <dbReference type="RuleBase" id="RU000504"/>
    </source>
</evidence>
<dbReference type="NCBIfam" id="TIGR01064">
    <property type="entry name" value="pyruv_kin"/>
    <property type="match status" value="1"/>
</dbReference>
<evidence type="ECO:0000256" key="13">
    <source>
        <dbReference type="ARBA" id="ARBA00022842"/>
    </source>
</evidence>
<dbReference type="RefSeq" id="WP_161258961.1">
    <property type="nucleotide sequence ID" value="NZ_WXEY01000013.1"/>
</dbReference>
<feature type="domain" description="Pyruvate kinase C-terminal" evidence="21">
    <location>
        <begin position="351"/>
        <end position="464"/>
    </location>
</feature>
<dbReference type="GO" id="GO:0004743">
    <property type="term" value="F:pyruvate kinase activity"/>
    <property type="evidence" value="ECO:0007669"/>
    <property type="project" value="UniProtKB-UniRule"/>
</dbReference>
<dbReference type="Proteomes" id="UP000463470">
    <property type="component" value="Unassembled WGS sequence"/>
</dbReference>
<evidence type="ECO:0000259" key="19">
    <source>
        <dbReference type="Pfam" id="PF00224"/>
    </source>
</evidence>
<dbReference type="Pfam" id="PF00224">
    <property type="entry name" value="PK"/>
    <property type="match status" value="1"/>
</dbReference>
<dbReference type="SUPFAM" id="SSF50800">
    <property type="entry name" value="PK beta-barrel domain-like"/>
    <property type="match status" value="1"/>
</dbReference>
<evidence type="ECO:0000256" key="10">
    <source>
        <dbReference type="ARBA" id="ARBA00022741"/>
    </source>
</evidence>
<evidence type="ECO:0000256" key="16">
    <source>
        <dbReference type="ARBA" id="ARBA00023317"/>
    </source>
</evidence>
<evidence type="ECO:0000256" key="12">
    <source>
        <dbReference type="ARBA" id="ARBA00022840"/>
    </source>
</evidence>
<keyword evidence="23" id="KW-1185">Reference proteome</keyword>
<dbReference type="AlphaFoldDB" id="A0A845L1K6"/>
<evidence type="ECO:0000313" key="22">
    <source>
        <dbReference type="EMBL" id="MZP30442.1"/>
    </source>
</evidence>
<keyword evidence="10" id="KW-0547">Nucleotide-binding</keyword>
<reference evidence="22 23" key="1">
    <citation type="submission" date="2020-01" db="EMBL/GenBank/DDBJ databases">
        <title>Whole-genome sequence of Heliobacterium undosum DSM 13378.</title>
        <authorList>
            <person name="Kyndt J.A."/>
            <person name="Meyer T.E."/>
        </authorList>
    </citation>
    <scope>NUCLEOTIDE SEQUENCE [LARGE SCALE GENOMIC DNA]</scope>
    <source>
        <strain evidence="22 23">DSM 13378</strain>
    </source>
</reference>
<evidence type="ECO:0000256" key="5">
    <source>
        <dbReference type="ARBA" id="ARBA00008663"/>
    </source>
</evidence>
<comment type="cofactor">
    <cofactor evidence="2">
        <name>K(+)</name>
        <dbReference type="ChEBI" id="CHEBI:29103"/>
    </cofactor>
</comment>
<dbReference type="GO" id="GO:0000287">
    <property type="term" value="F:magnesium ion binding"/>
    <property type="evidence" value="ECO:0007669"/>
    <property type="project" value="UniProtKB-UniRule"/>
</dbReference>
<dbReference type="InterPro" id="IPR018209">
    <property type="entry name" value="Pyrv_Knase_AS"/>
</dbReference>
<organism evidence="22 23">
    <name type="scientific">Heliomicrobium undosum</name>
    <dbReference type="NCBI Taxonomy" id="121734"/>
    <lineage>
        <taxon>Bacteria</taxon>
        <taxon>Bacillati</taxon>
        <taxon>Bacillota</taxon>
        <taxon>Clostridia</taxon>
        <taxon>Eubacteriales</taxon>
        <taxon>Heliobacteriaceae</taxon>
        <taxon>Heliomicrobium</taxon>
    </lineage>
</organism>
<gene>
    <name evidence="22" type="primary">pyk</name>
    <name evidence="22" type="ORF">GTO91_12035</name>
</gene>
<evidence type="ECO:0000313" key="23">
    <source>
        <dbReference type="Proteomes" id="UP000463470"/>
    </source>
</evidence>
<dbReference type="EC" id="2.7.1.40" evidence="6 17"/>
<evidence type="ECO:0000256" key="1">
    <source>
        <dbReference type="ARBA" id="ARBA00001946"/>
    </source>
</evidence>
<comment type="similarity">
    <text evidence="4">In the C-terminal section; belongs to the PEP-utilizing enzyme family.</text>
</comment>
<dbReference type="InterPro" id="IPR036918">
    <property type="entry name" value="Pyrv_Knase_C_sf"/>
</dbReference>
<dbReference type="FunFam" id="3.20.20.60:FF:000001">
    <property type="entry name" value="Pyruvate kinase"/>
    <property type="match status" value="1"/>
</dbReference>
<comment type="similarity">
    <text evidence="5 18">Belongs to the pyruvate kinase family.</text>
</comment>
<dbReference type="SUPFAM" id="SSF52009">
    <property type="entry name" value="Phosphohistidine domain"/>
    <property type="match status" value="1"/>
</dbReference>
<keyword evidence="9" id="KW-0479">Metal-binding</keyword>
<dbReference type="UniPathway" id="UPA00109">
    <property type="reaction ID" value="UER00188"/>
</dbReference>
<dbReference type="GO" id="GO:0005524">
    <property type="term" value="F:ATP binding"/>
    <property type="evidence" value="ECO:0007669"/>
    <property type="project" value="UniProtKB-KW"/>
</dbReference>